<name>A0ABW1CX09_9ACTN</name>
<dbReference type="InterPro" id="IPR036388">
    <property type="entry name" value="WH-like_DNA-bd_sf"/>
</dbReference>
<feature type="domain" description="Helix-turn-helix type 11" evidence="1">
    <location>
        <begin position="11"/>
        <end position="65"/>
    </location>
</feature>
<dbReference type="RefSeq" id="WP_379519824.1">
    <property type="nucleotide sequence ID" value="NZ_JBHSPA010000052.1"/>
</dbReference>
<dbReference type="SUPFAM" id="SSF46785">
    <property type="entry name" value="Winged helix' DNA-binding domain"/>
    <property type="match status" value="1"/>
</dbReference>
<reference evidence="4" key="1">
    <citation type="journal article" date="2019" name="Int. J. Syst. Evol. Microbiol.">
        <title>The Global Catalogue of Microorganisms (GCM) 10K type strain sequencing project: providing services to taxonomists for standard genome sequencing and annotation.</title>
        <authorList>
            <consortium name="The Broad Institute Genomics Platform"/>
            <consortium name="The Broad Institute Genome Sequencing Center for Infectious Disease"/>
            <person name="Wu L."/>
            <person name="Ma J."/>
        </authorList>
    </citation>
    <scope>NUCLEOTIDE SEQUENCE [LARGE SCALE GENOMIC DNA]</scope>
    <source>
        <strain evidence="4">CCUG 53903</strain>
    </source>
</reference>
<organism evidence="3 4">
    <name type="scientific">Nonomuraea insulae</name>
    <dbReference type="NCBI Taxonomy" id="1616787"/>
    <lineage>
        <taxon>Bacteria</taxon>
        <taxon>Bacillati</taxon>
        <taxon>Actinomycetota</taxon>
        <taxon>Actinomycetes</taxon>
        <taxon>Streptosporangiales</taxon>
        <taxon>Streptosporangiaceae</taxon>
        <taxon>Nonomuraea</taxon>
    </lineage>
</organism>
<dbReference type="Gene3D" id="1.10.10.10">
    <property type="entry name" value="Winged helix-like DNA-binding domain superfamily/Winged helix DNA-binding domain"/>
    <property type="match status" value="1"/>
</dbReference>
<keyword evidence="4" id="KW-1185">Reference proteome</keyword>
<dbReference type="PANTHER" id="PTHR34580:SF3">
    <property type="entry name" value="PROTEIN PAFB"/>
    <property type="match status" value="1"/>
</dbReference>
<dbReference type="Proteomes" id="UP001596058">
    <property type="component" value="Unassembled WGS sequence"/>
</dbReference>
<dbReference type="EMBL" id="JBHSPA010000052">
    <property type="protein sequence ID" value="MFC5830341.1"/>
    <property type="molecule type" value="Genomic_DNA"/>
</dbReference>
<accession>A0ABW1CX09</accession>
<dbReference type="InterPro" id="IPR026881">
    <property type="entry name" value="WYL_dom"/>
</dbReference>
<protein>
    <submittedName>
        <fullName evidence="3">Helix-turn-helix transcriptional regulator</fullName>
    </submittedName>
</protein>
<dbReference type="InterPro" id="IPR013196">
    <property type="entry name" value="HTH_11"/>
</dbReference>
<dbReference type="PANTHER" id="PTHR34580">
    <property type="match status" value="1"/>
</dbReference>
<dbReference type="InterPro" id="IPR051534">
    <property type="entry name" value="CBASS_pafABC_assoc_protein"/>
</dbReference>
<dbReference type="InterPro" id="IPR036390">
    <property type="entry name" value="WH_DNA-bd_sf"/>
</dbReference>
<dbReference type="PROSITE" id="PS52050">
    <property type="entry name" value="WYL"/>
    <property type="match status" value="1"/>
</dbReference>
<gene>
    <name evidence="3" type="ORF">ACFPZ3_41345</name>
</gene>
<evidence type="ECO:0000259" key="2">
    <source>
        <dbReference type="Pfam" id="PF13280"/>
    </source>
</evidence>
<dbReference type="InterPro" id="IPR028349">
    <property type="entry name" value="PafC-like"/>
</dbReference>
<feature type="domain" description="WYL" evidence="2">
    <location>
        <begin position="145"/>
        <end position="211"/>
    </location>
</feature>
<sequence>MNPDVSPTARALLALELLQTGPGITAARLAGKLGVSERAARRYVEILREADIPIESVRGPYGGYRVGRGFRLPPLMFSTAEALGLVMAVLDGHHDAGDATDPVGSALGKIVRALPEPVAAQVEAIRRTTAPALDRAAARPDPEMTTTLVQACSNRRRVRLGYRSEAGSERDFEADPWAVVVRHGRWYLLCWSHASDAVRTYRIDRVRDVEVLDDTFGLPEDLDPVALLEEHLAVGWEYDVEVVIDAPVDIVRRCLPRALGRLESLDAGTSRLAGSTSNPVWYAEQLAVIPAPYRIVKCPELREAAQALGRRLMAASDG</sequence>
<proteinExistence type="predicted"/>
<evidence type="ECO:0000313" key="4">
    <source>
        <dbReference type="Proteomes" id="UP001596058"/>
    </source>
</evidence>
<dbReference type="PIRSF" id="PIRSF016838">
    <property type="entry name" value="PafC"/>
    <property type="match status" value="1"/>
</dbReference>
<evidence type="ECO:0000259" key="1">
    <source>
        <dbReference type="Pfam" id="PF08279"/>
    </source>
</evidence>
<evidence type="ECO:0000313" key="3">
    <source>
        <dbReference type="EMBL" id="MFC5830341.1"/>
    </source>
</evidence>
<comment type="caution">
    <text evidence="3">The sequence shown here is derived from an EMBL/GenBank/DDBJ whole genome shotgun (WGS) entry which is preliminary data.</text>
</comment>
<dbReference type="Pfam" id="PF13280">
    <property type="entry name" value="WYL"/>
    <property type="match status" value="1"/>
</dbReference>
<dbReference type="Pfam" id="PF08279">
    <property type="entry name" value="HTH_11"/>
    <property type="match status" value="1"/>
</dbReference>